<keyword evidence="15" id="KW-1015">Disulfide bond</keyword>
<dbReference type="GO" id="GO:0016020">
    <property type="term" value="C:membrane"/>
    <property type="evidence" value="ECO:0007669"/>
    <property type="project" value="UniProtKB-SubCell"/>
</dbReference>
<dbReference type="EC" id="2.4.1.122" evidence="6"/>
<evidence type="ECO:0000256" key="8">
    <source>
        <dbReference type="ARBA" id="ARBA00022679"/>
    </source>
</evidence>
<keyword evidence="12" id="KW-0735">Signal-anchor</keyword>
<evidence type="ECO:0000256" key="6">
    <source>
        <dbReference type="ARBA" id="ARBA00012557"/>
    </source>
</evidence>
<dbReference type="InterPro" id="IPR026050">
    <property type="entry name" value="C1GALT1/C1GALT1_chp1"/>
</dbReference>
<dbReference type="Gene3D" id="3.90.550.50">
    <property type="match status" value="1"/>
</dbReference>
<evidence type="ECO:0000256" key="9">
    <source>
        <dbReference type="ARBA" id="ARBA00022692"/>
    </source>
</evidence>
<dbReference type="UniPathway" id="UPA00378"/>
<evidence type="ECO:0000313" key="24">
    <source>
        <dbReference type="EMBL" id="CAD7253078.1"/>
    </source>
</evidence>
<dbReference type="GO" id="GO:0000166">
    <property type="term" value="F:nucleotide binding"/>
    <property type="evidence" value="ECO:0007669"/>
    <property type="project" value="UniProtKB-KW"/>
</dbReference>
<dbReference type="InterPro" id="IPR003378">
    <property type="entry name" value="Fringe-like_glycosylTrfase"/>
</dbReference>
<evidence type="ECO:0000256" key="17">
    <source>
        <dbReference type="ARBA" id="ARBA00023211"/>
    </source>
</evidence>
<dbReference type="EMBL" id="CAJPEV010005252">
    <property type="protein sequence ID" value="CAG0902938.1"/>
    <property type="molecule type" value="Genomic_DNA"/>
</dbReference>
<evidence type="ECO:0000256" key="21">
    <source>
        <dbReference type="ARBA" id="ARBA00043065"/>
    </source>
</evidence>
<comment type="function">
    <text evidence="22">Glycosyltransferase that generates the core 1 O-glycan Gal-beta1-3GalNAc-alpha1-Ser/Thr (T antigen), which is a precursor for many extended O-glycans in glycoproteins.</text>
</comment>
<evidence type="ECO:0000256" key="4">
    <source>
        <dbReference type="ARBA" id="ARBA00006462"/>
    </source>
</evidence>
<evidence type="ECO:0000256" key="15">
    <source>
        <dbReference type="ARBA" id="ARBA00023157"/>
    </source>
</evidence>
<evidence type="ECO:0000256" key="10">
    <source>
        <dbReference type="ARBA" id="ARBA00022723"/>
    </source>
</evidence>
<dbReference type="EMBL" id="LR904769">
    <property type="protein sequence ID" value="CAD7253078.1"/>
    <property type="molecule type" value="Genomic_DNA"/>
</dbReference>
<comment type="similarity">
    <text evidence="4">Belongs to the glycosyltransferase 31 family. Beta3-Gal-T subfamily.</text>
</comment>
<evidence type="ECO:0000256" key="12">
    <source>
        <dbReference type="ARBA" id="ARBA00022968"/>
    </source>
</evidence>
<dbReference type="Proteomes" id="UP000677054">
    <property type="component" value="Unassembled WGS sequence"/>
</dbReference>
<evidence type="ECO:0000256" key="22">
    <source>
        <dbReference type="ARBA" id="ARBA00059245"/>
    </source>
</evidence>
<gene>
    <name evidence="24" type="ORF">DSTB1V02_LOCUS12828</name>
</gene>
<keyword evidence="11" id="KW-0547">Nucleotide-binding</keyword>
<dbReference type="OrthoDB" id="414175at2759"/>
<keyword evidence="14" id="KW-0472">Membrane</keyword>
<evidence type="ECO:0000256" key="3">
    <source>
        <dbReference type="ARBA" id="ARBA00004922"/>
    </source>
</evidence>
<comment type="subunit">
    <text evidence="5">Homodimer; disulfide-linked.</text>
</comment>
<dbReference type="GO" id="GO:0030145">
    <property type="term" value="F:manganese ion binding"/>
    <property type="evidence" value="ECO:0007669"/>
    <property type="project" value="UniProtKB-ARBA"/>
</dbReference>
<comment type="cofactor">
    <cofactor evidence="1">
        <name>Mn(2+)</name>
        <dbReference type="ChEBI" id="CHEBI:29035"/>
    </cofactor>
</comment>
<evidence type="ECO:0000313" key="25">
    <source>
        <dbReference type="Proteomes" id="UP000677054"/>
    </source>
</evidence>
<dbReference type="GO" id="GO:0016263">
    <property type="term" value="F:glycoprotein-N-acetylgalactosamine 3-beta-galactosyltransferase activity"/>
    <property type="evidence" value="ECO:0007669"/>
    <property type="project" value="UniProtKB-EC"/>
</dbReference>
<dbReference type="FunFam" id="3.90.550.50:FF:000017">
    <property type="entry name" value="Glycoprotein-N-acetylgalactosamine 3-beta-galactosyltransferase 1"/>
    <property type="match status" value="1"/>
</dbReference>
<evidence type="ECO:0000256" key="2">
    <source>
        <dbReference type="ARBA" id="ARBA00004606"/>
    </source>
</evidence>
<name>A0A7R9FS73_9CRUS</name>
<dbReference type="Pfam" id="PF02434">
    <property type="entry name" value="Fringe"/>
    <property type="match status" value="1"/>
</dbReference>
<keyword evidence="7" id="KW-0328">Glycosyltransferase</keyword>
<keyword evidence="17" id="KW-0464">Manganese</keyword>
<evidence type="ECO:0000256" key="11">
    <source>
        <dbReference type="ARBA" id="ARBA00022741"/>
    </source>
</evidence>
<dbReference type="AlphaFoldDB" id="A0A7R9FS73"/>
<keyword evidence="9" id="KW-0812">Transmembrane</keyword>
<keyword evidence="8" id="KW-0808">Transferase</keyword>
<evidence type="ECO:0000256" key="13">
    <source>
        <dbReference type="ARBA" id="ARBA00022989"/>
    </source>
</evidence>
<evidence type="ECO:0000256" key="1">
    <source>
        <dbReference type="ARBA" id="ARBA00001936"/>
    </source>
</evidence>
<proteinExistence type="inferred from homology"/>
<dbReference type="PANTHER" id="PTHR23033">
    <property type="entry name" value="BETA1,3-GALACTOSYLTRANSFERASE"/>
    <property type="match status" value="1"/>
</dbReference>
<keyword evidence="16" id="KW-0325">Glycoprotein</keyword>
<evidence type="ECO:0000256" key="14">
    <source>
        <dbReference type="ARBA" id="ARBA00023136"/>
    </source>
</evidence>
<comment type="pathway">
    <text evidence="3">Protein modification; protein glycosylation.</text>
</comment>
<evidence type="ECO:0000256" key="19">
    <source>
        <dbReference type="ARBA" id="ARBA00041226"/>
    </source>
</evidence>
<dbReference type="PANTHER" id="PTHR23033:SF14">
    <property type="entry name" value="GLYCOPROTEIN-N-ACETYLGALACTOSAMINE 3-BETA-GALACTOSYLTRANSFERASE 1-RELATED"/>
    <property type="match status" value="1"/>
</dbReference>
<accession>A0A7R9FS73</accession>
<keyword evidence="10" id="KW-0479">Metal-binding</keyword>
<comment type="subcellular location">
    <subcellularLocation>
        <location evidence="2">Membrane</location>
        <topology evidence="2">Single-pass type II membrane protein</topology>
    </subcellularLocation>
</comment>
<evidence type="ECO:0000256" key="20">
    <source>
        <dbReference type="ARBA" id="ARBA00042009"/>
    </source>
</evidence>
<reference evidence="24" key="1">
    <citation type="submission" date="2020-11" db="EMBL/GenBank/DDBJ databases">
        <authorList>
            <person name="Tran Van P."/>
        </authorList>
    </citation>
    <scope>NUCLEOTIDE SEQUENCE</scope>
</reference>
<keyword evidence="25" id="KW-1185">Reference proteome</keyword>
<organism evidence="24">
    <name type="scientific">Darwinula stevensoni</name>
    <dbReference type="NCBI Taxonomy" id="69355"/>
    <lineage>
        <taxon>Eukaryota</taxon>
        <taxon>Metazoa</taxon>
        <taxon>Ecdysozoa</taxon>
        <taxon>Arthropoda</taxon>
        <taxon>Crustacea</taxon>
        <taxon>Oligostraca</taxon>
        <taxon>Ostracoda</taxon>
        <taxon>Podocopa</taxon>
        <taxon>Podocopida</taxon>
        <taxon>Darwinulocopina</taxon>
        <taxon>Darwinuloidea</taxon>
        <taxon>Darwinulidae</taxon>
        <taxon>Darwinula</taxon>
    </lineage>
</organism>
<protein>
    <recommendedName>
        <fullName evidence="18">Glycoprotein-N-acetylgalactosamine 3-beta-galactosyltransferase 1</fullName>
        <ecNumber evidence="6">2.4.1.122</ecNumber>
    </recommendedName>
    <alternativeName>
        <fullName evidence="20">Core 1 O-glycan T-synthase</fullName>
    </alternativeName>
    <alternativeName>
        <fullName evidence="21">Core 1 UDP-galactose:N-acetylgalactosamine-alpha-R beta 1,3-galactosyltransferase 1</fullName>
    </alternativeName>
    <alternativeName>
        <fullName evidence="19">Core 1 beta1,3-galactosyltransferase 1</fullName>
    </alternativeName>
</protein>
<evidence type="ECO:0000256" key="5">
    <source>
        <dbReference type="ARBA" id="ARBA00011748"/>
    </source>
</evidence>
<keyword evidence="13" id="KW-1133">Transmembrane helix</keyword>
<evidence type="ECO:0000256" key="16">
    <source>
        <dbReference type="ARBA" id="ARBA00023180"/>
    </source>
</evidence>
<sequence>MRVKKKREKPVVDFEKMVVEEESLYGGEVDTTLADEISKKVRVLCWVMTQPENHESKARHIKATWGRRCNVLLFMSSKNDSSLPAIALPVGEGREYLWEKTREAFRYIYLHHFQDADWFFKADDDTYVVVENLRFMLLSYEPKEPVYLGCKFQPYAKHGYMSGGAGYVLSREALDRLVNGAFPNPMTCPLLQGAEDINVGVCLAAVGVEGGDSRDEHGGWRFLPFATWNHVDPLPEHEGIIPEWFTNYTAYPHRRGPGCCSHTAVSFHYVRPEELYEYDYLIYKLRPYGVAPCFRGTGAA</sequence>
<evidence type="ECO:0000256" key="18">
    <source>
        <dbReference type="ARBA" id="ARBA00040898"/>
    </source>
</evidence>
<evidence type="ECO:0000259" key="23">
    <source>
        <dbReference type="Pfam" id="PF02434"/>
    </source>
</evidence>
<feature type="domain" description="Fringe-like glycosyltransferase" evidence="23">
    <location>
        <begin position="43"/>
        <end position="208"/>
    </location>
</feature>
<evidence type="ECO:0000256" key="7">
    <source>
        <dbReference type="ARBA" id="ARBA00022676"/>
    </source>
</evidence>